<sequence>MAPPRRQSNGRSPLVNQQSQITSFFTKKNSTSPSHSPSPPSLAKQASKLNPNPKPNTSPSKSPSPTTPSPLESRLKKPILIIGQSPAPSPSSQTTKTFGNEVVDKRLRVYWPLDKAWYEGTVKSFDKDTGKHLILYDDAEEEELDLGKEKIEWVEDTSGRFKRLRRGGSLFFKKVVIEDEDEDVAENLNEKSDDNDDDSSDEDWGGNAEKEVGEDADEEEMDLEDEKEEEEEELEEEAGKKMLKRKGGGKAESNKRKASGVGKLESSKKSKTGANASGKEEFKVLLAEPEKKIGIEKASSAFDKALITDGIERFGKREAEKLYFLGPKVRRDANRKRPGDVNYNPKTLYLPPDFLKSLSGGQRQWWEFKSKHMDKVLFFKMGKFYELFEMDAHIGAKELDLQYMKGEQPHCGFPERNFSMNVEKLARKGYRVLVVEQTETPEQLDLRRKEKGAKDKVVKREICAVVTKGTLTDGEMLSANPDPSYLLAVTESCQSKTNQNERVFGVCVVDVATSRIIIGQFEDDFECSALCCLLAELRPVEIIKPTNLLSLETERAMLRHTRTPLVNELVPSAEFWDADKTVHEVKTIYKCINDQSATGCVNNVGTDAANSNEYDELGCLPAVLCSLLSAGANGSLALSALGGTLYYLKQAFLDVSLLRFAKFESLPSSGFNGIAQKPYMLLDAAALENLEIFENSRNGDSSGTLYAQLNHCITAFGKRLLRTWLARPLYHTHLIKERQDAVAGLKGENLSHALEFRKALSRLPDMERLLARIFASSEANGRNANKVVLYEDAAKKQLQEFISALRGCELMVQACSSLGVVLEDVESTQLHHLLTTGKGLPNIHSILKHFKDAFDWVDANNSGRIIPHKGVDLEYDSACERVKEIESSLTKHLKEQRKLLGDLSIAYVTVGKDAYLLQVPESLCGSLPRDYELRSSKKGFNRYWTPSIKKFLGELSLAESEKETALKNILQRLIGRFCEDHNKWKQLVSTTAELDVLISLAIASDFYEGPTCRPCILGSSFSNEVPCFSAKGLGHPILRSDSLGKGSFVPNDITIGGSGHASFILLTGPNMGGKSTLLRQVCLATILAQVGADVPAEHFELSPVDRIFVRMGAKDHIMSGQSTFLTELSETALMLSSATQHSLVALDELGRGTSTSDGQAIAESVLEHFVHKVQCRGMFSTHYHRLAVDYQNNSKVSLCHMGCQVGNGVEGAEEVTFLYRLTSGACPKSYGVNVARIAGLPDSVLKTAASKSREFEAEYGKHGRKRCEDSMQMQSCPGKTVAFIRELMGLNTSEGSCMSSLIELQQRVRNRMVVQQH</sequence>
<dbReference type="Pfam" id="PF00488">
    <property type="entry name" value="MutS_V"/>
    <property type="match status" value="1"/>
</dbReference>
<dbReference type="SUPFAM" id="SSF48334">
    <property type="entry name" value="DNA repair protein MutS, domain III"/>
    <property type="match status" value="1"/>
</dbReference>
<dbReference type="SMART" id="SM00534">
    <property type="entry name" value="MUTSac"/>
    <property type="match status" value="1"/>
</dbReference>
<dbReference type="SMART" id="SM00533">
    <property type="entry name" value="MUTSd"/>
    <property type="match status" value="1"/>
</dbReference>
<dbReference type="Proteomes" id="UP001165190">
    <property type="component" value="Unassembled WGS sequence"/>
</dbReference>
<dbReference type="FunFam" id="3.40.1170.10:FF:000002">
    <property type="entry name" value="DNA mismatch repair protein"/>
    <property type="match status" value="1"/>
</dbReference>
<keyword evidence="6 7" id="KW-0234">DNA repair</keyword>
<dbReference type="SUPFAM" id="SSF52540">
    <property type="entry name" value="P-loop containing nucleoside triphosphate hydrolases"/>
    <property type="match status" value="1"/>
</dbReference>
<dbReference type="EMBL" id="BSYR01000010">
    <property type="protein sequence ID" value="GMI73719.1"/>
    <property type="molecule type" value="Genomic_DNA"/>
</dbReference>
<dbReference type="InterPro" id="IPR045076">
    <property type="entry name" value="MutS"/>
</dbReference>
<keyword evidence="4 6" id="KW-0067">ATP-binding</keyword>
<dbReference type="GO" id="GO:0140664">
    <property type="term" value="F:ATP-dependent DNA damage sensor activity"/>
    <property type="evidence" value="ECO:0007669"/>
    <property type="project" value="InterPro"/>
</dbReference>
<dbReference type="GO" id="GO:0005524">
    <property type="term" value="F:ATP binding"/>
    <property type="evidence" value="ECO:0007669"/>
    <property type="project" value="UniProtKB-UniRule"/>
</dbReference>
<keyword evidence="3 6" id="KW-0227">DNA damage</keyword>
<dbReference type="Pfam" id="PF01624">
    <property type="entry name" value="MutS_I"/>
    <property type="match status" value="1"/>
</dbReference>
<feature type="domain" description="DNA mismatch repair proteins mutS family" evidence="10">
    <location>
        <begin position="1061"/>
        <end position="1253"/>
    </location>
</feature>
<reference evidence="11" key="1">
    <citation type="submission" date="2023-05" db="EMBL/GenBank/DDBJ databases">
        <title>Genome and transcriptome analyses reveal genes involved in the formation of fine ridges on petal epidermal cells in Hibiscus trionum.</title>
        <authorList>
            <person name="Koshimizu S."/>
            <person name="Masuda S."/>
            <person name="Ishii T."/>
            <person name="Shirasu K."/>
            <person name="Hoshino A."/>
            <person name="Arita M."/>
        </authorList>
    </citation>
    <scope>NUCLEOTIDE SEQUENCE</scope>
    <source>
        <strain evidence="11">Hamamatsu line</strain>
    </source>
</reference>
<dbReference type="GO" id="GO:0005634">
    <property type="term" value="C:nucleus"/>
    <property type="evidence" value="ECO:0007669"/>
    <property type="project" value="TreeGrafter"/>
</dbReference>
<dbReference type="Pfam" id="PF05188">
    <property type="entry name" value="MutS_II"/>
    <property type="match status" value="1"/>
</dbReference>
<dbReference type="SUPFAM" id="SSF55271">
    <property type="entry name" value="DNA repair protein MutS, domain I"/>
    <property type="match status" value="1"/>
</dbReference>
<keyword evidence="5 6" id="KW-0238">DNA-binding</keyword>
<evidence type="ECO:0000259" key="10">
    <source>
        <dbReference type="SMART" id="SM00534"/>
    </source>
</evidence>
<feature type="compositionally biased region" description="Polar residues" evidence="8">
    <location>
        <begin position="1"/>
        <end position="29"/>
    </location>
</feature>
<dbReference type="NCBIfam" id="NF003810">
    <property type="entry name" value="PRK05399.1"/>
    <property type="match status" value="1"/>
</dbReference>
<dbReference type="SUPFAM" id="SSF53150">
    <property type="entry name" value="DNA repair protein MutS, domain II"/>
    <property type="match status" value="1"/>
</dbReference>
<evidence type="ECO:0000313" key="12">
    <source>
        <dbReference type="Proteomes" id="UP001165190"/>
    </source>
</evidence>
<feature type="region of interest" description="Disordered" evidence="8">
    <location>
        <begin position="1"/>
        <end position="99"/>
    </location>
</feature>
<evidence type="ECO:0000259" key="9">
    <source>
        <dbReference type="SMART" id="SM00533"/>
    </source>
</evidence>
<dbReference type="GO" id="GO:0030983">
    <property type="term" value="F:mismatched DNA binding"/>
    <property type="evidence" value="ECO:0007669"/>
    <property type="project" value="UniProtKB-UniRule"/>
</dbReference>
<feature type="region of interest" description="Disordered" evidence="8">
    <location>
        <begin position="182"/>
        <end position="278"/>
    </location>
</feature>
<dbReference type="InterPro" id="IPR007695">
    <property type="entry name" value="DNA_mismatch_repair_MutS-lik_N"/>
</dbReference>
<dbReference type="InterPro" id="IPR007861">
    <property type="entry name" value="DNA_mismatch_repair_MutS_clamp"/>
</dbReference>
<keyword evidence="12" id="KW-1185">Reference proteome</keyword>
<dbReference type="OrthoDB" id="10252754at2759"/>
<dbReference type="FunFam" id="1.10.1420.10:FF:000005">
    <property type="entry name" value="DNA mismatch repair protein"/>
    <property type="match status" value="1"/>
</dbReference>
<evidence type="ECO:0000256" key="1">
    <source>
        <dbReference type="ARBA" id="ARBA00006271"/>
    </source>
</evidence>
<evidence type="ECO:0000256" key="7">
    <source>
        <dbReference type="RuleBase" id="RU003756"/>
    </source>
</evidence>
<dbReference type="InterPro" id="IPR036187">
    <property type="entry name" value="DNA_mismatch_repair_MutS_sf"/>
</dbReference>
<gene>
    <name evidence="11" type="ORF">HRI_001041200</name>
</gene>
<comment type="caution">
    <text evidence="11">The sequence shown here is derived from an EMBL/GenBank/DDBJ whole genome shotgun (WGS) entry which is preliminary data.</text>
</comment>
<evidence type="ECO:0000256" key="6">
    <source>
        <dbReference type="PIRNR" id="PIRNR037677"/>
    </source>
</evidence>
<proteinExistence type="inferred from homology"/>
<comment type="function">
    <text evidence="6 7">Component of the post-replicative DNA mismatch repair system (MMR).</text>
</comment>
<dbReference type="InterPro" id="IPR007860">
    <property type="entry name" value="DNA_mmatch_repair_MutS_con_dom"/>
</dbReference>
<dbReference type="PIRSF" id="PIRSF037677">
    <property type="entry name" value="DNA_mis_repair_Msh6"/>
    <property type="match status" value="1"/>
</dbReference>
<dbReference type="Pfam" id="PF05192">
    <property type="entry name" value="MutS_III"/>
    <property type="match status" value="1"/>
</dbReference>
<organism evidence="11 12">
    <name type="scientific">Hibiscus trionum</name>
    <name type="common">Flower of an hour</name>
    <dbReference type="NCBI Taxonomy" id="183268"/>
    <lineage>
        <taxon>Eukaryota</taxon>
        <taxon>Viridiplantae</taxon>
        <taxon>Streptophyta</taxon>
        <taxon>Embryophyta</taxon>
        <taxon>Tracheophyta</taxon>
        <taxon>Spermatophyta</taxon>
        <taxon>Magnoliopsida</taxon>
        <taxon>eudicotyledons</taxon>
        <taxon>Gunneridae</taxon>
        <taxon>Pentapetalae</taxon>
        <taxon>rosids</taxon>
        <taxon>malvids</taxon>
        <taxon>Malvales</taxon>
        <taxon>Malvaceae</taxon>
        <taxon>Malvoideae</taxon>
        <taxon>Hibiscus</taxon>
    </lineage>
</organism>
<dbReference type="Pfam" id="PF05190">
    <property type="entry name" value="MutS_IV"/>
    <property type="match status" value="1"/>
</dbReference>
<dbReference type="InterPro" id="IPR017261">
    <property type="entry name" value="DNA_mismatch_repair_MutS/MSH"/>
</dbReference>
<dbReference type="InterPro" id="IPR036678">
    <property type="entry name" value="MutS_con_dom_sf"/>
</dbReference>
<dbReference type="GO" id="GO:0006298">
    <property type="term" value="P:mismatch repair"/>
    <property type="evidence" value="ECO:0007669"/>
    <property type="project" value="InterPro"/>
</dbReference>
<dbReference type="PANTHER" id="PTHR11361:SF150">
    <property type="entry name" value="DNA MISMATCH REPAIR PROTEIN MSH6"/>
    <property type="match status" value="1"/>
</dbReference>
<dbReference type="Gene3D" id="3.30.420.110">
    <property type="entry name" value="MutS, connector domain"/>
    <property type="match status" value="1"/>
</dbReference>
<feature type="domain" description="DNA mismatch repair protein MutS core" evidence="9">
    <location>
        <begin position="700"/>
        <end position="1041"/>
    </location>
</feature>
<keyword evidence="2 6" id="KW-0547">Nucleotide-binding</keyword>
<evidence type="ECO:0000256" key="2">
    <source>
        <dbReference type="ARBA" id="ARBA00022741"/>
    </source>
</evidence>
<name>A0A9W7HA30_HIBTR</name>
<evidence type="ECO:0000256" key="4">
    <source>
        <dbReference type="ARBA" id="ARBA00022840"/>
    </source>
</evidence>
<dbReference type="PANTHER" id="PTHR11361">
    <property type="entry name" value="DNA MISMATCH REPAIR PROTEIN MUTS FAMILY MEMBER"/>
    <property type="match status" value="1"/>
</dbReference>
<protein>
    <recommendedName>
        <fullName evidence="6">DNA mismatch repair protein</fullName>
    </recommendedName>
</protein>
<dbReference type="InterPro" id="IPR016151">
    <property type="entry name" value="DNA_mismatch_repair_MutS_N"/>
</dbReference>
<feature type="compositionally biased region" description="Acidic residues" evidence="8">
    <location>
        <begin position="214"/>
        <end position="236"/>
    </location>
</feature>
<dbReference type="Gene3D" id="3.40.50.300">
    <property type="entry name" value="P-loop containing nucleotide triphosphate hydrolases"/>
    <property type="match status" value="1"/>
</dbReference>
<evidence type="ECO:0000256" key="5">
    <source>
        <dbReference type="ARBA" id="ARBA00023125"/>
    </source>
</evidence>
<dbReference type="Gene3D" id="3.40.1170.10">
    <property type="entry name" value="DNA repair protein MutS, domain I"/>
    <property type="match status" value="1"/>
</dbReference>
<accession>A0A9W7HA30</accession>
<comment type="similarity">
    <text evidence="1 6 7">Belongs to the DNA mismatch repair MutS family.</text>
</comment>
<feature type="compositionally biased region" description="Acidic residues" evidence="8">
    <location>
        <begin position="193"/>
        <end position="204"/>
    </location>
</feature>
<evidence type="ECO:0000313" key="11">
    <source>
        <dbReference type="EMBL" id="GMI73719.1"/>
    </source>
</evidence>
<dbReference type="Gene3D" id="2.30.30.140">
    <property type="match status" value="1"/>
</dbReference>
<dbReference type="CDD" id="cd20404">
    <property type="entry name" value="Tudor_Agenet_AtEML-like"/>
    <property type="match status" value="1"/>
</dbReference>
<dbReference type="InterPro" id="IPR000432">
    <property type="entry name" value="DNA_mismatch_repair_MutS_C"/>
</dbReference>
<dbReference type="Gene3D" id="1.10.1420.10">
    <property type="match status" value="2"/>
</dbReference>
<feature type="compositionally biased region" description="Low complexity" evidence="8">
    <location>
        <begin position="47"/>
        <end position="64"/>
    </location>
</feature>
<dbReference type="InterPro" id="IPR027417">
    <property type="entry name" value="P-loop_NTPase"/>
</dbReference>
<evidence type="ECO:0000256" key="3">
    <source>
        <dbReference type="ARBA" id="ARBA00022763"/>
    </source>
</evidence>
<dbReference type="FunFam" id="3.40.50.300:FF:001885">
    <property type="entry name" value="DNA mismatch repair protein"/>
    <property type="match status" value="1"/>
</dbReference>
<evidence type="ECO:0000256" key="8">
    <source>
        <dbReference type="SAM" id="MobiDB-lite"/>
    </source>
</evidence>
<dbReference type="InterPro" id="IPR007696">
    <property type="entry name" value="DNA_mismatch_repair_MutS_core"/>
</dbReference>